<keyword evidence="2" id="KW-0472">Membrane</keyword>
<dbReference type="Proteomes" id="UP001291623">
    <property type="component" value="Unassembled WGS sequence"/>
</dbReference>
<dbReference type="GO" id="GO:0071786">
    <property type="term" value="P:endoplasmic reticulum tubular network organization"/>
    <property type="evidence" value="ECO:0007669"/>
    <property type="project" value="InterPro"/>
</dbReference>
<name>A0AAE1UXK7_9SOLA</name>
<evidence type="ECO:0000256" key="2">
    <source>
        <dbReference type="SAM" id="Phobius"/>
    </source>
</evidence>
<evidence type="ECO:0000256" key="1">
    <source>
        <dbReference type="SAM" id="MobiDB-lite"/>
    </source>
</evidence>
<dbReference type="InterPro" id="IPR040115">
    <property type="entry name" value="Lnp"/>
</dbReference>
<comment type="caution">
    <text evidence="4">The sequence shown here is derived from an EMBL/GenBank/DDBJ whole genome shotgun (WGS) entry which is preliminary data.</text>
</comment>
<feature type="region of interest" description="Disordered" evidence="1">
    <location>
        <begin position="58"/>
        <end position="82"/>
    </location>
</feature>
<feature type="compositionally biased region" description="Low complexity" evidence="1">
    <location>
        <begin position="430"/>
        <end position="442"/>
    </location>
</feature>
<dbReference type="EMBL" id="JAVYJV010000022">
    <property type="protein sequence ID" value="KAK4340914.1"/>
    <property type="molecule type" value="Genomic_DNA"/>
</dbReference>
<dbReference type="AlphaFoldDB" id="A0AAE1UXK7"/>
<proteinExistence type="predicted"/>
<evidence type="ECO:0000259" key="3">
    <source>
        <dbReference type="Pfam" id="PF10058"/>
    </source>
</evidence>
<dbReference type="PANTHER" id="PTHR22166">
    <property type="entry name" value="ENDOPLASMIC RETICULUM JUNCTION FORMATION PROTEIN LUNAPARK"/>
    <property type="match status" value="1"/>
</dbReference>
<accession>A0AAE1UXK7</accession>
<keyword evidence="5" id="KW-1185">Reference proteome</keyword>
<dbReference type="Pfam" id="PF10058">
    <property type="entry name" value="Zn_ribbon_10"/>
    <property type="match status" value="1"/>
</dbReference>
<keyword evidence="2" id="KW-1133">Transmembrane helix</keyword>
<reference evidence="4" key="1">
    <citation type="submission" date="2023-12" db="EMBL/GenBank/DDBJ databases">
        <title>Genome assembly of Anisodus tanguticus.</title>
        <authorList>
            <person name="Wang Y.-J."/>
        </authorList>
    </citation>
    <scope>NUCLEOTIDE SEQUENCE</scope>
    <source>
        <strain evidence="4">KB-2021</strain>
        <tissue evidence="4">Leaf</tissue>
    </source>
</reference>
<feature type="region of interest" description="Disordered" evidence="1">
    <location>
        <begin position="313"/>
        <end position="334"/>
    </location>
</feature>
<dbReference type="PANTHER" id="PTHR22166:SF27">
    <property type="entry name" value="LUNAPARK DOMAIN-CONTAINING PROTEIN"/>
    <property type="match status" value="1"/>
</dbReference>
<feature type="domain" description="Lunapark zinc ribbon" evidence="3">
    <location>
        <begin position="340"/>
        <end position="390"/>
    </location>
</feature>
<protein>
    <recommendedName>
        <fullName evidence="3">Lunapark zinc ribbon domain-containing protein</fullName>
    </recommendedName>
</protein>
<evidence type="ECO:0000313" key="5">
    <source>
        <dbReference type="Proteomes" id="UP001291623"/>
    </source>
</evidence>
<gene>
    <name evidence="4" type="ORF">RND71_039415</name>
</gene>
<dbReference type="GO" id="GO:0071782">
    <property type="term" value="C:endoplasmic reticulum tubular network"/>
    <property type="evidence" value="ECO:0007669"/>
    <property type="project" value="TreeGrafter"/>
</dbReference>
<feature type="transmembrane region" description="Helical" evidence="2">
    <location>
        <begin position="165"/>
        <end position="186"/>
    </location>
</feature>
<sequence length="457" mass="50639">MAYAPHIAICGPICRHTSFQNFLQLLASDMRRICEADPIRDAKHLAYHSNLEMAAEPTKEHADVVDTEPVTSSTDNEEKTKKKKKKGFFSRLWNSLFRSKKDDFEKRLQHISKEEAVVITRINKRSQNWRRMTRHLIILSVLFEVIAVGYAIMTTRSLELNWKMRALRVLPIFLLPGLSFITYTAVGSFTRMCERKDQKTLEKLRAERQAKIEELKEKTNYYITQQLIQRYDPDPAAKAAAATVLASKLGTDTGLKVYVGDDSKHNAPTGKSNDVEVVPSTGLRNRKQARSSSPESAVMDHPEAEMLQQAQLEGSGTMQPQQTVVSHYNPTGSSAQDGGWLARIAALLVGEDPAQSYALICGNCHMHNGLARKEDFPYITYYCPHCHALNRPKQLDDRVSGTSTPNLGSATALADVDLVKQVGGSIPDKISPSASGSPIAAPVETEGDNIVSSVSNS</sequence>
<feature type="transmembrane region" description="Helical" evidence="2">
    <location>
        <begin position="135"/>
        <end position="153"/>
    </location>
</feature>
<evidence type="ECO:0000313" key="4">
    <source>
        <dbReference type="EMBL" id="KAK4340914.1"/>
    </source>
</evidence>
<keyword evidence="2" id="KW-0812">Transmembrane</keyword>
<dbReference type="InterPro" id="IPR019273">
    <property type="entry name" value="Lunapark_Znf"/>
</dbReference>
<feature type="region of interest" description="Disordered" evidence="1">
    <location>
        <begin position="426"/>
        <end position="457"/>
    </location>
</feature>
<organism evidence="4 5">
    <name type="scientific">Anisodus tanguticus</name>
    <dbReference type="NCBI Taxonomy" id="243964"/>
    <lineage>
        <taxon>Eukaryota</taxon>
        <taxon>Viridiplantae</taxon>
        <taxon>Streptophyta</taxon>
        <taxon>Embryophyta</taxon>
        <taxon>Tracheophyta</taxon>
        <taxon>Spermatophyta</taxon>
        <taxon>Magnoliopsida</taxon>
        <taxon>eudicotyledons</taxon>
        <taxon>Gunneridae</taxon>
        <taxon>Pentapetalae</taxon>
        <taxon>asterids</taxon>
        <taxon>lamiids</taxon>
        <taxon>Solanales</taxon>
        <taxon>Solanaceae</taxon>
        <taxon>Solanoideae</taxon>
        <taxon>Hyoscyameae</taxon>
        <taxon>Anisodus</taxon>
    </lineage>
</organism>